<organism evidence="1 2">
    <name type="scientific">Roridomyces roridus</name>
    <dbReference type="NCBI Taxonomy" id="1738132"/>
    <lineage>
        <taxon>Eukaryota</taxon>
        <taxon>Fungi</taxon>
        <taxon>Dikarya</taxon>
        <taxon>Basidiomycota</taxon>
        <taxon>Agaricomycotina</taxon>
        <taxon>Agaricomycetes</taxon>
        <taxon>Agaricomycetidae</taxon>
        <taxon>Agaricales</taxon>
        <taxon>Marasmiineae</taxon>
        <taxon>Mycenaceae</taxon>
        <taxon>Roridomyces</taxon>
    </lineage>
</organism>
<sequence>VFWRDHYLWLQDRGYLLRARYAPGWTTTWRNHLQFVSRAPKLTNFQFEFLADATRVSDGSVVLIKKSEALNHEAPVLHEDRIFRKFSSEPLNSDPKNHCIRMVEILPVPDDSNNLIVMPFYYDWYLIPFLTIGEAVEFFSQIIEASPRVFE</sequence>
<protein>
    <submittedName>
        <fullName evidence="1">Uncharacterized protein</fullName>
    </submittedName>
</protein>
<feature type="non-terminal residue" evidence="1">
    <location>
        <position position="1"/>
    </location>
</feature>
<dbReference type="AlphaFoldDB" id="A0AAD7FZU8"/>
<evidence type="ECO:0000313" key="2">
    <source>
        <dbReference type="Proteomes" id="UP001221142"/>
    </source>
</evidence>
<reference evidence="1" key="1">
    <citation type="submission" date="2023-03" db="EMBL/GenBank/DDBJ databases">
        <title>Massive genome expansion in bonnet fungi (Mycena s.s.) driven by repeated elements and novel gene families across ecological guilds.</title>
        <authorList>
            <consortium name="Lawrence Berkeley National Laboratory"/>
            <person name="Harder C.B."/>
            <person name="Miyauchi S."/>
            <person name="Viragh M."/>
            <person name="Kuo A."/>
            <person name="Thoen E."/>
            <person name="Andreopoulos B."/>
            <person name="Lu D."/>
            <person name="Skrede I."/>
            <person name="Drula E."/>
            <person name="Henrissat B."/>
            <person name="Morin E."/>
            <person name="Kohler A."/>
            <person name="Barry K."/>
            <person name="LaButti K."/>
            <person name="Morin E."/>
            <person name="Salamov A."/>
            <person name="Lipzen A."/>
            <person name="Mereny Z."/>
            <person name="Hegedus B."/>
            <person name="Baldrian P."/>
            <person name="Stursova M."/>
            <person name="Weitz H."/>
            <person name="Taylor A."/>
            <person name="Grigoriev I.V."/>
            <person name="Nagy L.G."/>
            <person name="Martin F."/>
            <person name="Kauserud H."/>
        </authorList>
    </citation>
    <scope>NUCLEOTIDE SEQUENCE</scope>
    <source>
        <strain evidence="1">9284</strain>
    </source>
</reference>
<name>A0AAD7FZU8_9AGAR</name>
<evidence type="ECO:0000313" key="1">
    <source>
        <dbReference type="EMBL" id="KAJ7646700.1"/>
    </source>
</evidence>
<dbReference type="EMBL" id="JARKIF010000002">
    <property type="protein sequence ID" value="KAJ7646700.1"/>
    <property type="molecule type" value="Genomic_DNA"/>
</dbReference>
<keyword evidence="2" id="KW-1185">Reference proteome</keyword>
<dbReference type="Proteomes" id="UP001221142">
    <property type="component" value="Unassembled WGS sequence"/>
</dbReference>
<accession>A0AAD7FZU8</accession>
<gene>
    <name evidence="1" type="ORF">FB45DRAFT_734548</name>
</gene>
<proteinExistence type="predicted"/>
<comment type="caution">
    <text evidence="1">The sequence shown here is derived from an EMBL/GenBank/DDBJ whole genome shotgun (WGS) entry which is preliminary data.</text>
</comment>